<dbReference type="SUPFAM" id="SSF46785">
    <property type="entry name" value="Winged helix' DNA-binding domain"/>
    <property type="match status" value="1"/>
</dbReference>
<sequence>MRYQTKGKETTMRKNSQQIREMLNAHGIKVTPQRIAVYAALEELGHASAEQITAKVHDTFPTVTVGTIYNVLECFSTKGVISKLNTSDNKMYFDVNIHDHHHLLCEETGEILDFGDRELTELVRAYYASHRMAGTDGFEVTDIRVQVIGNFRHNRSNHNRTTKIPTE</sequence>
<gene>
    <name evidence="8" type="primary">perR_2</name>
    <name evidence="8" type="ORF">NCTC11190_01566</name>
</gene>
<dbReference type="STRING" id="880526.GCA_000427365_02253"/>
<reference evidence="8 9" key="1">
    <citation type="submission" date="2018-06" db="EMBL/GenBank/DDBJ databases">
        <authorList>
            <consortium name="Pathogen Informatics"/>
            <person name="Doyle S."/>
        </authorList>
    </citation>
    <scope>NUCLEOTIDE SEQUENCE [LARGE SCALE GENOMIC DNA]</scope>
    <source>
        <strain evidence="8 9">NCTC11190</strain>
    </source>
</reference>
<evidence type="ECO:0000256" key="1">
    <source>
        <dbReference type="ARBA" id="ARBA00007957"/>
    </source>
</evidence>
<keyword evidence="7" id="KW-0479">Metal-binding</keyword>
<keyword evidence="6" id="KW-0804">Transcription</keyword>
<evidence type="ECO:0000313" key="9">
    <source>
        <dbReference type="Proteomes" id="UP000255233"/>
    </source>
</evidence>
<feature type="binding site" evidence="7">
    <location>
        <position position="105"/>
    </location>
    <ligand>
        <name>Zn(2+)</name>
        <dbReference type="ChEBI" id="CHEBI:29105"/>
    </ligand>
</feature>
<dbReference type="InterPro" id="IPR043135">
    <property type="entry name" value="Fur_C"/>
</dbReference>
<evidence type="ECO:0000256" key="5">
    <source>
        <dbReference type="ARBA" id="ARBA00023125"/>
    </source>
</evidence>
<comment type="cofactor">
    <cofactor evidence="7">
        <name>Zn(2+)</name>
        <dbReference type="ChEBI" id="CHEBI:29105"/>
    </cofactor>
    <text evidence="7">Binds 1 zinc ion per subunit.</text>
</comment>
<dbReference type="InterPro" id="IPR036388">
    <property type="entry name" value="WH-like_DNA-bd_sf"/>
</dbReference>
<evidence type="ECO:0000256" key="7">
    <source>
        <dbReference type="PIRSR" id="PIRSR602481-1"/>
    </source>
</evidence>
<keyword evidence="5" id="KW-0238">DNA-binding</keyword>
<evidence type="ECO:0000256" key="6">
    <source>
        <dbReference type="ARBA" id="ARBA00023163"/>
    </source>
</evidence>
<accession>A0A379MS45</accession>
<dbReference type="Gene3D" id="3.30.1490.190">
    <property type="match status" value="1"/>
</dbReference>
<dbReference type="GO" id="GO:1900376">
    <property type="term" value="P:regulation of secondary metabolite biosynthetic process"/>
    <property type="evidence" value="ECO:0007669"/>
    <property type="project" value="TreeGrafter"/>
</dbReference>
<dbReference type="Proteomes" id="UP000255233">
    <property type="component" value="Unassembled WGS sequence"/>
</dbReference>
<keyword evidence="9" id="KW-1185">Reference proteome</keyword>
<dbReference type="GO" id="GO:0008270">
    <property type="term" value="F:zinc ion binding"/>
    <property type="evidence" value="ECO:0007669"/>
    <property type="project" value="TreeGrafter"/>
</dbReference>
<dbReference type="InterPro" id="IPR002481">
    <property type="entry name" value="FUR"/>
</dbReference>
<evidence type="ECO:0000256" key="4">
    <source>
        <dbReference type="ARBA" id="ARBA00023015"/>
    </source>
</evidence>
<dbReference type="PANTHER" id="PTHR33202:SF8">
    <property type="entry name" value="PEROXIDE-RESPONSIVE REPRESSOR PERR"/>
    <property type="match status" value="1"/>
</dbReference>
<dbReference type="Pfam" id="PF01475">
    <property type="entry name" value="FUR"/>
    <property type="match status" value="1"/>
</dbReference>
<dbReference type="GO" id="GO:0000976">
    <property type="term" value="F:transcription cis-regulatory region binding"/>
    <property type="evidence" value="ECO:0007669"/>
    <property type="project" value="TreeGrafter"/>
</dbReference>
<evidence type="ECO:0000256" key="2">
    <source>
        <dbReference type="ARBA" id="ARBA00022491"/>
    </source>
</evidence>
<protein>
    <submittedName>
        <fullName evidence="8">Peroxide-responsive repressor perR</fullName>
    </submittedName>
</protein>
<evidence type="ECO:0000256" key="3">
    <source>
        <dbReference type="ARBA" id="ARBA00022833"/>
    </source>
</evidence>
<keyword evidence="4" id="KW-0805">Transcription regulation</keyword>
<dbReference type="InterPro" id="IPR036390">
    <property type="entry name" value="WH_DNA-bd_sf"/>
</dbReference>
<name>A0A379MS45_9BACT</name>
<dbReference type="EMBL" id="UGVL01000001">
    <property type="protein sequence ID" value="SUE34343.1"/>
    <property type="molecule type" value="Genomic_DNA"/>
</dbReference>
<dbReference type="PANTHER" id="PTHR33202">
    <property type="entry name" value="ZINC UPTAKE REGULATION PROTEIN"/>
    <property type="match status" value="1"/>
</dbReference>
<keyword evidence="3 7" id="KW-0862">Zinc</keyword>
<dbReference type="CDD" id="cd07153">
    <property type="entry name" value="Fur_like"/>
    <property type="match status" value="1"/>
</dbReference>
<proteinExistence type="inferred from homology"/>
<dbReference type="GO" id="GO:0003700">
    <property type="term" value="F:DNA-binding transcription factor activity"/>
    <property type="evidence" value="ECO:0007669"/>
    <property type="project" value="InterPro"/>
</dbReference>
<dbReference type="Gene3D" id="1.10.10.10">
    <property type="entry name" value="Winged helix-like DNA-binding domain superfamily/Winged helix DNA-binding domain"/>
    <property type="match status" value="1"/>
</dbReference>
<dbReference type="AlphaFoldDB" id="A0A379MS45"/>
<evidence type="ECO:0000313" key="8">
    <source>
        <dbReference type="EMBL" id="SUE34343.1"/>
    </source>
</evidence>
<organism evidence="8 9">
    <name type="scientific">Rikenella microfusus</name>
    <dbReference type="NCBI Taxonomy" id="28139"/>
    <lineage>
        <taxon>Bacteria</taxon>
        <taxon>Pseudomonadati</taxon>
        <taxon>Bacteroidota</taxon>
        <taxon>Bacteroidia</taxon>
        <taxon>Bacteroidales</taxon>
        <taxon>Rikenellaceae</taxon>
        <taxon>Rikenella</taxon>
    </lineage>
</organism>
<dbReference type="GO" id="GO:0045892">
    <property type="term" value="P:negative regulation of DNA-templated transcription"/>
    <property type="evidence" value="ECO:0007669"/>
    <property type="project" value="TreeGrafter"/>
</dbReference>
<keyword evidence="2" id="KW-0678">Repressor</keyword>
<comment type="similarity">
    <text evidence="1">Belongs to the Fur family.</text>
</comment>